<comment type="function">
    <text evidence="2">The glycine cleavage system catalyzes the degradation of glycine. The P protein binds the alpha-amino group of glycine through its pyridoxal phosphate cofactor; CO(2) is released and the remaining methylamine moiety is then transferred to the lipoamide cofactor of the H protein.</text>
</comment>
<dbReference type="InterPro" id="IPR015424">
    <property type="entry name" value="PyrdxlP-dep_Trfase"/>
</dbReference>
<gene>
    <name evidence="2" type="primary">gcvPA</name>
    <name evidence="4" type="ORF">ENR23_05380</name>
</gene>
<comment type="catalytic activity">
    <reaction evidence="2">
        <text>N(6)-[(R)-lipoyl]-L-lysyl-[glycine-cleavage complex H protein] + glycine + H(+) = N(6)-[(R)-S(8)-aminomethyldihydrolipoyl]-L-lysyl-[glycine-cleavage complex H protein] + CO2</text>
        <dbReference type="Rhea" id="RHEA:24304"/>
        <dbReference type="Rhea" id="RHEA-COMP:10494"/>
        <dbReference type="Rhea" id="RHEA-COMP:10495"/>
        <dbReference type="ChEBI" id="CHEBI:15378"/>
        <dbReference type="ChEBI" id="CHEBI:16526"/>
        <dbReference type="ChEBI" id="CHEBI:57305"/>
        <dbReference type="ChEBI" id="CHEBI:83099"/>
        <dbReference type="ChEBI" id="CHEBI:83143"/>
        <dbReference type="EC" id="1.4.4.2"/>
    </reaction>
</comment>
<dbReference type="EC" id="1.4.4.2" evidence="2"/>
<comment type="caution">
    <text evidence="4">The sequence shown here is derived from an EMBL/GenBank/DDBJ whole genome shotgun (WGS) entry which is preliminary data.</text>
</comment>
<evidence type="ECO:0000259" key="3">
    <source>
        <dbReference type="Pfam" id="PF02347"/>
    </source>
</evidence>
<dbReference type="Gene3D" id="3.40.640.10">
    <property type="entry name" value="Type I PLP-dependent aspartate aminotransferase-like (Major domain)"/>
    <property type="match status" value="1"/>
</dbReference>
<dbReference type="InterPro" id="IPR015422">
    <property type="entry name" value="PyrdxlP-dep_Trfase_small"/>
</dbReference>
<dbReference type="GO" id="GO:0019464">
    <property type="term" value="P:glycine decarboxylation via glycine cleavage system"/>
    <property type="evidence" value="ECO:0007669"/>
    <property type="project" value="UniProtKB-UniRule"/>
</dbReference>
<reference evidence="4" key="1">
    <citation type="journal article" date="2020" name="mSystems">
        <title>Genome- and Community-Level Interaction Insights into Carbon Utilization and Element Cycling Functions of Hydrothermarchaeota in Hydrothermal Sediment.</title>
        <authorList>
            <person name="Zhou Z."/>
            <person name="Liu Y."/>
            <person name="Xu W."/>
            <person name="Pan J."/>
            <person name="Luo Z.H."/>
            <person name="Li M."/>
        </authorList>
    </citation>
    <scope>NUCLEOTIDE SEQUENCE [LARGE SCALE GENOMIC DNA]</scope>
    <source>
        <strain evidence="4">SpSt-381</strain>
    </source>
</reference>
<name>A0A832I3Z9_UNCEI</name>
<dbReference type="PANTHER" id="PTHR42806:SF1">
    <property type="entry name" value="GLYCINE DEHYDROGENASE (DECARBOXYLATING)"/>
    <property type="match status" value="1"/>
</dbReference>
<dbReference type="AlphaFoldDB" id="A0A832I3Z9"/>
<evidence type="ECO:0000256" key="2">
    <source>
        <dbReference type="HAMAP-Rule" id="MF_00712"/>
    </source>
</evidence>
<keyword evidence="1 2" id="KW-0560">Oxidoreductase</keyword>
<dbReference type="HAMAP" id="MF_00712">
    <property type="entry name" value="GcvPA"/>
    <property type="match status" value="1"/>
</dbReference>
<comment type="subunit">
    <text evidence="2">The glycine cleavage system is composed of four proteins: P, T, L and H. In this organism, the P 'protein' is a heterodimer of two subunits.</text>
</comment>
<accession>A0A832I3Z9</accession>
<evidence type="ECO:0000256" key="1">
    <source>
        <dbReference type="ARBA" id="ARBA00023002"/>
    </source>
</evidence>
<feature type="domain" description="Glycine cleavage system P-protein N-terminal" evidence="3">
    <location>
        <begin position="2"/>
        <end position="434"/>
    </location>
</feature>
<dbReference type="PIRSF" id="PIRSF006815">
    <property type="entry name" value="GcvPA"/>
    <property type="match status" value="1"/>
</dbReference>
<dbReference type="Gene3D" id="3.90.1150.10">
    <property type="entry name" value="Aspartate Aminotransferase, domain 1"/>
    <property type="match status" value="1"/>
</dbReference>
<dbReference type="SUPFAM" id="SSF53383">
    <property type="entry name" value="PLP-dependent transferases"/>
    <property type="match status" value="1"/>
</dbReference>
<dbReference type="GO" id="GO:0009116">
    <property type="term" value="P:nucleoside metabolic process"/>
    <property type="evidence" value="ECO:0007669"/>
    <property type="project" value="InterPro"/>
</dbReference>
<dbReference type="EMBL" id="DSQF01000012">
    <property type="protein sequence ID" value="HGZ42850.1"/>
    <property type="molecule type" value="Genomic_DNA"/>
</dbReference>
<organism evidence="4">
    <name type="scientific">Eiseniibacteriota bacterium</name>
    <dbReference type="NCBI Taxonomy" id="2212470"/>
    <lineage>
        <taxon>Bacteria</taxon>
        <taxon>Candidatus Eiseniibacteriota</taxon>
    </lineage>
</organism>
<proteinExistence type="inferred from homology"/>
<dbReference type="PANTHER" id="PTHR42806">
    <property type="entry name" value="GLYCINE CLEAVAGE SYSTEM P-PROTEIN"/>
    <property type="match status" value="1"/>
</dbReference>
<dbReference type="InterPro" id="IPR015421">
    <property type="entry name" value="PyrdxlP-dep_Trfase_major"/>
</dbReference>
<comment type="similarity">
    <text evidence="2">Belongs to the GcvP family. N-terminal subunit subfamily.</text>
</comment>
<dbReference type="InterPro" id="IPR023010">
    <property type="entry name" value="GcvPA"/>
</dbReference>
<sequence length="446" mass="47649">MSYTGLTAAEESRMLAEIGVGSFEDLLAGVPRDVRLERPLAVPGPLSEIEVRRLLGGWARANAADRAVSFLGGGMYDHYVPSAVNALAGRSEFATAYTPYQPEVAQGTLTAIFEFQSMIAELTGCEVANASLYDGATAVVEGALLARAHTGRARVVVAGAVHPHTVEVLRTYLEPANLTLVADRGGQCAPEDLRSALGADVACVVYQHPNFFGLLESPAALHAMAHEAGALAIASCDPIALALLEPPGATGADIVVGEGQCLGTPPSFGGPGLGLFACSMKLVRRMPGRLAAETVDRRGRRGFVLTLQTREQHIRREKATSNICTNQGLIALRATIHMALLGREGMREVAELCLQKSHHAAARAAALPGWRRAHDAPFFREFVLEAPVDAAEVCRAGLAEGILPGVDLGQFRPEWRRWLLVAVTEQRSAEEMDRWTDLLRRAGGAR</sequence>
<dbReference type="Pfam" id="PF02347">
    <property type="entry name" value="GDC-P"/>
    <property type="match status" value="1"/>
</dbReference>
<dbReference type="InterPro" id="IPR049315">
    <property type="entry name" value="GDC-P_N"/>
</dbReference>
<evidence type="ECO:0000313" key="4">
    <source>
        <dbReference type="EMBL" id="HGZ42850.1"/>
    </source>
</evidence>
<dbReference type="GO" id="GO:0004375">
    <property type="term" value="F:glycine dehydrogenase (decarboxylating) activity"/>
    <property type="evidence" value="ECO:0007669"/>
    <property type="project" value="UniProtKB-EC"/>
</dbReference>
<protein>
    <recommendedName>
        <fullName evidence="2">Probable glycine dehydrogenase (decarboxylating) subunit 1</fullName>
        <ecNumber evidence="2">1.4.4.2</ecNumber>
    </recommendedName>
    <alternativeName>
        <fullName evidence="2">Glycine cleavage system P-protein subunit 1</fullName>
    </alternativeName>
    <alternativeName>
        <fullName evidence="2">Glycine decarboxylase subunit 1</fullName>
    </alternativeName>
    <alternativeName>
        <fullName evidence="2">Glycine dehydrogenase (aminomethyl-transferring) subunit 1</fullName>
    </alternativeName>
</protein>
<dbReference type="NCBIfam" id="NF001696">
    <property type="entry name" value="PRK00451.1"/>
    <property type="match status" value="1"/>
</dbReference>